<dbReference type="RefSeq" id="WP_036647927.1">
    <property type="nucleotide sequence ID" value="NZ_BAVZ01000005.1"/>
</dbReference>
<evidence type="ECO:0000256" key="2">
    <source>
        <dbReference type="PIRSR" id="PIRSR002825-1"/>
    </source>
</evidence>
<dbReference type="GO" id="GO:0030975">
    <property type="term" value="F:thiamine binding"/>
    <property type="evidence" value="ECO:0007669"/>
    <property type="project" value="TreeGrafter"/>
</dbReference>
<keyword evidence="2" id="KW-0408">Iron</keyword>
<gene>
    <name evidence="5" type="ORF">JCM16418_1989</name>
</gene>
<dbReference type="STRING" id="1236976.JCM16418_1989"/>
<evidence type="ECO:0000313" key="5">
    <source>
        <dbReference type="EMBL" id="GAF07955.1"/>
    </source>
</evidence>
<keyword evidence="6" id="KW-1185">Reference proteome</keyword>
<dbReference type="eggNOG" id="COG1840">
    <property type="taxonomic scope" value="Bacteria"/>
</dbReference>
<feature type="region of interest" description="Disordered" evidence="3">
    <location>
        <begin position="25"/>
        <end position="50"/>
    </location>
</feature>
<keyword evidence="1 4" id="KW-0732">Signal</keyword>
<protein>
    <submittedName>
        <fullName evidence="5">Ferric iron ABC transporter</fullName>
    </submittedName>
</protein>
<dbReference type="PANTHER" id="PTHR30006">
    <property type="entry name" value="THIAMINE-BINDING PERIPLASMIC PROTEIN-RELATED"/>
    <property type="match status" value="1"/>
</dbReference>
<feature type="binding site" evidence="2">
    <location>
        <position position="257"/>
    </location>
    <ligand>
        <name>Fe cation</name>
        <dbReference type="ChEBI" id="CHEBI:24875"/>
    </ligand>
</feature>
<dbReference type="GO" id="GO:0030976">
    <property type="term" value="F:thiamine pyrophosphate binding"/>
    <property type="evidence" value="ECO:0007669"/>
    <property type="project" value="TreeGrafter"/>
</dbReference>
<dbReference type="EMBL" id="BAVZ01000005">
    <property type="protein sequence ID" value="GAF07955.1"/>
    <property type="molecule type" value="Genomic_DNA"/>
</dbReference>
<dbReference type="OrthoDB" id="179400at2"/>
<dbReference type="InterPro" id="IPR017663">
    <property type="entry name" value="ABC_2-AEP-bd"/>
</dbReference>
<sequence length="372" mass="40915">MRKPLLAVFALLLSFSMLTACGTKNQSNTDSAKGSDSTSGTVAKAEGSKDKDKDSKELTIYTALEDDQMETYLATYKAQHPDVKLNFVRDSTGVITAKLLAEKDNPQADLVWGLAATSLLVLDQNGMLEGYSPKGVDRIQADFKDKNAPEHWVGIDAWETAFVVNTKEMEKRKLAIPKSYADLIKPEYKGLITMPNPSSSGTGFLTVSGLVQLMGKDKSWDYMNKLNDNIAMYVHSGSKPAKMAGTGEYPIGISFGYRGIEEAKKGSPVVTVFPAEGSGWDLEANALMKKSDVKPEAKEFLDWAISDDVMKEYNKNYAILAVKSDTTTIPEGYEKDPVKQLIKNDLGQAAKDRNSILSEWTKRYDSKSEPKS</sequence>
<evidence type="ECO:0000256" key="1">
    <source>
        <dbReference type="ARBA" id="ARBA00022729"/>
    </source>
</evidence>
<proteinExistence type="predicted"/>
<dbReference type="SUPFAM" id="SSF53850">
    <property type="entry name" value="Periplasmic binding protein-like II"/>
    <property type="match status" value="1"/>
</dbReference>
<dbReference type="AlphaFoldDB" id="W7YA89"/>
<dbReference type="NCBIfam" id="TIGR03261">
    <property type="entry name" value="phnS2"/>
    <property type="match status" value="1"/>
</dbReference>
<dbReference type="PIRSF" id="PIRSF002825">
    <property type="entry name" value="CfbpA"/>
    <property type="match status" value="1"/>
</dbReference>
<reference evidence="5 6" key="1">
    <citation type="journal article" date="2014" name="Genome Announc.">
        <title>Draft Genome Sequence of Paenibacillus pini JCM 16418T, Isolated from the Rhizosphere of Pine Tree.</title>
        <authorList>
            <person name="Yuki M."/>
            <person name="Oshima K."/>
            <person name="Suda W."/>
            <person name="Oshida Y."/>
            <person name="Kitamura K."/>
            <person name="Iida Y."/>
            <person name="Hattori M."/>
            <person name="Ohkuma M."/>
        </authorList>
    </citation>
    <scope>NUCLEOTIDE SEQUENCE [LARGE SCALE GENOMIC DNA]</scope>
    <source>
        <strain evidence="5 6">JCM 16418</strain>
    </source>
</reference>
<evidence type="ECO:0000256" key="3">
    <source>
        <dbReference type="SAM" id="MobiDB-lite"/>
    </source>
</evidence>
<dbReference type="CDD" id="cd13544">
    <property type="entry name" value="PBP2_Fbp_like_1"/>
    <property type="match status" value="1"/>
</dbReference>
<dbReference type="PANTHER" id="PTHR30006:SF2">
    <property type="entry name" value="ABC TRANSPORTER SUBSTRATE-BINDING PROTEIN"/>
    <property type="match status" value="1"/>
</dbReference>
<evidence type="ECO:0000313" key="6">
    <source>
        <dbReference type="Proteomes" id="UP000019364"/>
    </source>
</evidence>
<evidence type="ECO:0000256" key="4">
    <source>
        <dbReference type="SAM" id="SignalP"/>
    </source>
</evidence>
<feature type="signal peptide" evidence="4">
    <location>
        <begin position="1"/>
        <end position="20"/>
    </location>
</feature>
<feature type="compositionally biased region" description="Polar residues" evidence="3">
    <location>
        <begin position="25"/>
        <end position="41"/>
    </location>
</feature>
<keyword evidence="2" id="KW-0479">Metal-binding</keyword>
<dbReference type="GO" id="GO:0015888">
    <property type="term" value="P:thiamine transport"/>
    <property type="evidence" value="ECO:0007669"/>
    <property type="project" value="TreeGrafter"/>
</dbReference>
<organism evidence="5 6">
    <name type="scientific">Paenibacillus pini JCM 16418</name>
    <dbReference type="NCBI Taxonomy" id="1236976"/>
    <lineage>
        <taxon>Bacteria</taxon>
        <taxon>Bacillati</taxon>
        <taxon>Bacillota</taxon>
        <taxon>Bacilli</taxon>
        <taxon>Bacillales</taxon>
        <taxon>Paenibacillaceae</taxon>
        <taxon>Paenibacillus</taxon>
    </lineage>
</organism>
<name>W7YA89_9BACL</name>
<feature type="chain" id="PRO_5038595083" evidence="4">
    <location>
        <begin position="21"/>
        <end position="372"/>
    </location>
</feature>
<dbReference type="PROSITE" id="PS51257">
    <property type="entry name" value="PROKAR_LIPOPROTEIN"/>
    <property type="match status" value="1"/>
</dbReference>
<dbReference type="GO" id="GO:0030288">
    <property type="term" value="C:outer membrane-bounded periplasmic space"/>
    <property type="evidence" value="ECO:0007669"/>
    <property type="project" value="TreeGrafter"/>
</dbReference>
<dbReference type="InterPro" id="IPR026045">
    <property type="entry name" value="Ferric-bd"/>
</dbReference>
<dbReference type="Gene3D" id="3.40.190.10">
    <property type="entry name" value="Periplasmic binding protein-like II"/>
    <property type="match status" value="2"/>
</dbReference>
<comment type="caution">
    <text evidence="5">The sequence shown here is derived from an EMBL/GenBank/DDBJ whole genome shotgun (WGS) entry which is preliminary data.</text>
</comment>
<dbReference type="Pfam" id="PF13343">
    <property type="entry name" value="SBP_bac_6"/>
    <property type="match status" value="1"/>
</dbReference>
<dbReference type="Proteomes" id="UP000019364">
    <property type="component" value="Unassembled WGS sequence"/>
</dbReference>
<dbReference type="GO" id="GO:0046872">
    <property type="term" value="F:metal ion binding"/>
    <property type="evidence" value="ECO:0007669"/>
    <property type="project" value="UniProtKB-KW"/>
</dbReference>
<accession>W7YA89</accession>